<keyword evidence="5" id="KW-1185">Reference proteome</keyword>
<dbReference type="EMBL" id="BSFI01000007">
    <property type="protein sequence ID" value="GLK67676.1"/>
    <property type="molecule type" value="Genomic_DNA"/>
</dbReference>
<comment type="caution">
    <text evidence="4">The sequence shown here is derived from an EMBL/GenBank/DDBJ whole genome shotgun (WGS) entry which is preliminary data.</text>
</comment>
<accession>A0A9W6MVA3</accession>
<feature type="domain" description="Methyltransferase small" evidence="3">
    <location>
        <begin position="33"/>
        <end position="174"/>
    </location>
</feature>
<sequence length="253" mass="25866">MTADLTDDLFFGGRLRLLQPRRGHRAGSDAALLIAAARSRLGEGLSVADLGAATGAVGLSLALAGAGRVALIEIDPGLAVVAEENVARNGLRDRVVVAACDVAAAGARSGPPSIAAGAFGLVVANPPFDAVVRFRASPDPAKALAHAAPETLIDDWSKAAARLLKPGGSLVMIHRPEALDRLLRAVGPRFGDVRVLPIHRDAASPASRILIAARKGRRGALALLPGLVLHGEDGAFTPRADAAQRGDVVLAMG</sequence>
<dbReference type="AlphaFoldDB" id="A0A9W6MVA3"/>
<dbReference type="Gene3D" id="3.40.50.150">
    <property type="entry name" value="Vaccinia Virus protein VP39"/>
    <property type="match status" value="1"/>
</dbReference>
<dbReference type="PANTHER" id="PTHR47739:SF1">
    <property type="entry name" value="TRNA1(VAL) (ADENINE(37)-N6)-METHYLTRANSFERASE"/>
    <property type="match status" value="1"/>
</dbReference>
<organism evidence="4 5">
    <name type="scientific">Hansschlegelia plantiphila</name>
    <dbReference type="NCBI Taxonomy" id="374655"/>
    <lineage>
        <taxon>Bacteria</taxon>
        <taxon>Pseudomonadati</taxon>
        <taxon>Pseudomonadota</taxon>
        <taxon>Alphaproteobacteria</taxon>
        <taxon>Hyphomicrobiales</taxon>
        <taxon>Methylopilaceae</taxon>
        <taxon>Hansschlegelia</taxon>
    </lineage>
</organism>
<keyword evidence="1 4" id="KW-0808">Transferase</keyword>
<dbReference type="InterPro" id="IPR050210">
    <property type="entry name" value="tRNA_Adenine-N(6)_MTase"/>
</dbReference>
<reference evidence="4" key="1">
    <citation type="journal article" date="2014" name="Int. J. Syst. Evol. Microbiol.">
        <title>Complete genome sequence of Corynebacterium casei LMG S-19264T (=DSM 44701T), isolated from a smear-ripened cheese.</title>
        <authorList>
            <consortium name="US DOE Joint Genome Institute (JGI-PGF)"/>
            <person name="Walter F."/>
            <person name="Albersmeier A."/>
            <person name="Kalinowski J."/>
            <person name="Ruckert C."/>
        </authorList>
    </citation>
    <scope>NUCLEOTIDE SEQUENCE</scope>
    <source>
        <strain evidence="4">VKM B-2347</strain>
    </source>
</reference>
<reference evidence="4" key="2">
    <citation type="submission" date="2023-01" db="EMBL/GenBank/DDBJ databases">
        <authorList>
            <person name="Sun Q."/>
            <person name="Evtushenko L."/>
        </authorList>
    </citation>
    <scope>NUCLEOTIDE SEQUENCE</scope>
    <source>
        <strain evidence="4">VKM B-2347</strain>
    </source>
</reference>
<keyword evidence="1 4" id="KW-0489">Methyltransferase</keyword>
<dbReference type="RefSeq" id="WP_271167930.1">
    <property type="nucleotide sequence ID" value="NZ_BSFI01000007.1"/>
</dbReference>
<evidence type="ECO:0000259" key="3">
    <source>
        <dbReference type="Pfam" id="PF05175"/>
    </source>
</evidence>
<keyword evidence="2" id="KW-0949">S-adenosyl-L-methionine</keyword>
<dbReference type="PANTHER" id="PTHR47739">
    <property type="entry name" value="TRNA1(VAL) (ADENINE(37)-N6)-METHYLTRANSFERASE"/>
    <property type="match status" value="1"/>
</dbReference>
<dbReference type="GO" id="GO:0008168">
    <property type="term" value="F:methyltransferase activity"/>
    <property type="evidence" value="ECO:0007669"/>
    <property type="project" value="UniProtKB-KW"/>
</dbReference>
<proteinExistence type="predicted"/>
<gene>
    <name evidence="4" type="ORF">GCM10008179_13140</name>
</gene>
<evidence type="ECO:0000313" key="4">
    <source>
        <dbReference type="EMBL" id="GLK67676.1"/>
    </source>
</evidence>
<name>A0A9W6MVA3_9HYPH</name>
<dbReference type="CDD" id="cd02440">
    <property type="entry name" value="AdoMet_MTases"/>
    <property type="match status" value="1"/>
</dbReference>
<dbReference type="Proteomes" id="UP001143372">
    <property type="component" value="Unassembled WGS sequence"/>
</dbReference>
<dbReference type="InterPro" id="IPR007848">
    <property type="entry name" value="Small_mtfrase_dom"/>
</dbReference>
<dbReference type="SUPFAM" id="SSF53335">
    <property type="entry name" value="S-adenosyl-L-methionine-dependent methyltransferases"/>
    <property type="match status" value="1"/>
</dbReference>
<dbReference type="InterPro" id="IPR029063">
    <property type="entry name" value="SAM-dependent_MTases_sf"/>
</dbReference>
<evidence type="ECO:0000256" key="1">
    <source>
        <dbReference type="ARBA" id="ARBA00022603"/>
    </source>
</evidence>
<evidence type="ECO:0000256" key="2">
    <source>
        <dbReference type="ARBA" id="ARBA00022691"/>
    </source>
</evidence>
<dbReference type="Pfam" id="PF05175">
    <property type="entry name" value="MTS"/>
    <property type="match status" value="1"/>
</dbReference>
<dbReference type="GO" id="GO:0032259">
    <property type="term" value="P:methylation"/>
    <property type="evidence" value="ECO:0007669"/>
    <property type="project" value="UniProtKB-KW"/>
</dbReference>
<evidence type="ECO:0000313" key="5">
    <source>
        <dbReference type="Proteomes" id="UP001143372"/>
    </source>
</evidence>
<protein>
    <submittedName>
        <fullName evidence="4">Methyltransferase</fullName>
    </submittedName>
</protein>